<organism evidence="1 2">
    <name type="scientific">Shewanella piezotolerans (strain WP3 / JCM 13877)</name>
    <dbReference type="NCBI Taxonomy" id="225849"/>
    <lineage>
        <taxon>Bacteria</taxon>
        <taxon>Pseudomonadati</taxon>
        <taxon>Pseudomonadota</taxon>
        <taxon>Gammaproteobacteria</taxon>
        <taxon>Alteromonadales</taxon>
        <taxon>Shewanellaceae</taxon>
        <taxon>Shewanella</taxon>
    </lineage>
</organism>
<accession>B8CIC0</accession>
<dbReference type="EMBL" id="CP000472">
    <property type="protein sequence ID" value="ACJ27396.1"/>
    <property type="molecule type" value="Genomic_DNA"/>
</dbReference>
<dbReference type="KEGG" id="swp:swp_0572"/>
<protein>
    <submittedName>
        <fullName evidence="1">Uncharacterized protein</fullName>
    </submittedName>
</protein>
<dbReference type="OrthoDB" id="6263303at2"/>
<gene>
    <name evidence="1" type="ordered locus">swp_0572</name>
</gene>
<dbReference type="HOGENOM" id="CLU_1814504_0_0_6"/>
<name>B8CIC0_SHEPW</name>
<dbReference type="STRING" id="225849.swp_0572"/>
<dbReference type="Proteomes" id="UP000000753">
    <property type="component" value="Chromosome"/>
</dbReference>
<evidence type="ECO:0000313" key="2">
    <source>
        <dbReference type="Proteomes" id="UP000000753"/>
    </source>
</evidence>
<keyword evidence="2" id="KW-1185">Reference proteome</keyword>
<dbReference type="AlphaFoldDB" id="B8CIC0"/>
<reference evidence="1 2" key="1">
    <citation type="journal article" date="2008" name="PLoS ONE">
        <title>Environmental adaptation: genomic analysis of the piezotolerant and psychrotolerant deep-sea iron reducing bacterium Shewanella piezotolerans WP3.</title>
        <authorList>
            <person name="Wang F."/>
            <person name="Wang J."/>
            <person name="Jian H."/>
            <person name="Zhang B."/>
            <person name="Li S."/>
            <person name="Wang F."/>
            <person name="Zeng X."/>
            <person name="Gao L."/>
            <person name="Bartlett D.H."/>
            <person name="Yu J."/>
            <person name="Hu S."/>
            <person name="Xiao X."/>
        </authorList>
    </citation>
    <scope>NUCLEOTIDE SEQUENCE [LARGE SCALE GENOMIC DNA]</scope>
    <source>
        <strain evidence="2">WP3 / JCM 13877</strain>
    </source>
</reference>
<sequence length="131" mass="14300">MLKPLTHLFLVISLLWQFMLTPAMALPDLLHTVSENQISISESYSDTVAVDETVSNSDLLTELGLDFTLLCDNICQDLASGHCSTHGGCTTGLHYLPLLALPTNFESEKIVEPLWSIKTVSPHIVNPPPTA</sequence>
<dbReference type="RefSeq" id="WP_020910777.1">
    <property type="nucleotide sequence ID" value="NC_011566.1"/>
</dbReference>
<dbReference type="eggNOG" id="ENOG5031IVE">
    <property type="taxonomic scope" value="Bacteria"/>
</dbReference>
<proteinExistence type="predicted"/>
<evidence type="ECO:0000313" key="1">
    <source>
        <dbReference type="EMBL" id="ACJ27396.1"/>
    </source>
</evidence>